<dbReference type="GO" id="GO:0016787">
    <property type="term" value="F:hydrolase activity"/>
    <property type="evidence" value="ECO:0007669"/>
    <property type="project" value="UniProtKB-KW"/>
</dbReference>
<dbReference type="InterPro" id="IPR018087">
    <property type="entry name" value="Glyco_hydro_5_CS"/>
</dbReference>
<evidence type="ECO:0000256" key="2">
    <source>
        <dbReference type="ARBA" id="ARBA00023295"/>
    </source>
</evidence>
<keyword evidence="1 3" id="KW-0378">Hydrolase</keyword>
<dbReference type="PROSITE" id="PS00659">
    <property type="entry name" value="GLYCOSYL_HYDROL_F5"/>
    <property type="match status" value="1"/>
</dbReference>
<evidence type="ECO:0000259" key="4">
    <source>
        <dbReference type="Pfam" id="PF00150"/>
    </source>
</evidence>
<sequence length="354" mass="37950">MSAARPGSGIVRWMIALLALLGGGALAAMMLQAPAPAAPAKGPPLVPRYAGVNLASGSFGTKALPGIYGHDYIYPNARDAAPFLAAGMTAIRLPFRWERVQPALGRPLDPAEMRRLDAAVMALSGFRMIILDLHNYAGYRGTKLGTPQFPGSALEDVWRQLAARYRSNPRIAFGMMNEPTGIDALAWRQIAESTLLAIRDTGARNLVLIPGTRWTGAHSWAKGTPSNAEALTGVRDPINNIAFEMHQYLDPNSSGTGATCVSAEAAAARLRVATAWLRAQKARGFLGEFGSPATPECHVALDALLTTMDNSDDVWLGWTYWAAGARWNKYALSVQPDANGPKPQMAILAKHLPK</sequence>
<dbReference type="SUPFAM" id="SSF51445">
    <property type="entry name" value="(Trans)glycosidases"/>
    <property type="match status" value="1"/>
</dbReference>
<feature type="domain" description="Glycoside hydrolase family 5" evidence="4">
    <location>
        <begin position="66"/>
        <end position="323"/>
    </location>
</feature>
<dbReference type="InterPro" id="IPR001547">
    <property type="entry name" value="Glyco_hydro_5"/>
</dbReference>
<organism evidence="5 6">
    <name type="scientific">Sphingomonas qilianensis</name>
    <dbReference type="NCBI Taxonomy" id="1736690"/>
    <lineage>
        <taxon>Bacteria</taxon>
        <taxon>Pseudomonadati</taxon>
        <taxon>Pseudomonadota</taxon>
        <taxon>Alphaproteobacteria</taxon>
        <taxon>Sphingomonadales</taxon>
        <taxon>Sphingomonadaceae</taxon>
        <taxon>Sphingomonas</taxon>
    </lineage>
</organism>
<reference evidence="5 6" key="1">
    <citation type="submission" date="2024-05" db="EMBL/GenBank/DDBJ databases">
        <authorList>
            <person name="Liu Q."/>
            <person name="Xin Y.-H."/>
        </authorList>
    </citation>
    <scope>NUCLEOTIDE SEQUENCE [LARGE SCALE GENOMIC DNA]</scope>
    <source>
        <strain evidence="5 6">CGMCC 1.15349</strain>
    </source>
</reference>
<dbReference type="PANTHER" id="PTHR34142:SF1">
    <property type="entry name" value="GLYCOSIDE HYDROLASE FAMILY 5 DOMAIN-CONTAINING PROTEIN"/>
    <property type="match status" value="1"/>
</dbReference>
<proteinExistence type="inferred from homology"/>
<dbReference type="InterPro" id="IPR017853">
    <property type="entry name" value="GH"/>
</dbReference>
<gene>
    <name evidence="5" type="ORF">ABC969_04065</name>
</gene>
<keyword evidence="2 3" id="KW-0326">Glycosidase</keyword>
<dbReference type="Pfam" id="PF00150">
    <property type="entry name" value="Cellulase"/>
    <property type="match status" value="1"/>
</dbReference>
<dbReference type="PANTHER" id="PTHR34142">
    <property type="entry name" value="ENDO-BETA-1,4-GLUCANASE A"/>
    <property type="match status" value="1"/>
</dbReference>
<comment type="similarity">
    <text evidence="3">Belongs to the glycosyl hydrolase 5 (cellulase A) family.</text>
</comment>
<accession>A0ABU9XP39</accession>
<dbReference type="Gene3D" id="3.20.20.80">
    <property type="entry name" value="Glycosidases"/>
    <property type="match status" value="1"/>
</dbReference>
<dbReference type="EMBL" id="JBDIMF010000001">
    <property type="protein sequence ID" value="MEN2785593.1"/>
    <property type="molecule type" value="Genomic_DNA"/>
</dbReference>
<comment type="caution">
    <text evidence="5">The sequence shown here is derived from an EMBL/GenBank/DDBJ whole genome shotgun (WGS) entry which is preliminary data.</text>
</comment>
<evidence type="ECO:0000313" key="6">
    <source>
        <dbReference type="Proteomes" id="UP001404104"/>
    </source>
</evidence>
<evidence type="ECO:0000313" key="5">
    <source>
        <dbReference type="EMBL" id="MEN2785593.1"/>
    </source>
</evidence>
<dbReference type="RefSeq" id="WP_345863130.1">
    <property type="nucleotide sequence ID" value="NZ_JBDIMF010000001.1"/>
</dbReference>
<keyword evidence="6" id="KW-1185">Reference proteome</keyword>
<name>A0ABU9XP39_9SPHN</name>
<evidence type="ECO:0000256" key="3">
    <source>
        <dbReference type="RuleBase" id="RU361153"/>
    </source>
</evidence>
<dbReference type="Proteomes" id="UP001404104">
    <property type="component" value="Unassembled WGS sequence"/>
</dbReference>
<protein>
    <submittedName>
        <fullName evidence="5">Glycoside hydrolase family 5 protein</fullName>
    </submittedName>
</protein>
<evidence type="ECO:0000256" key="1">
    <source>
        <dbReference type="ARBA" id="ARBA00022801"/>
    </source>
</evidence>